<evidence type="ECO:0000313" key="1">
    <source>
        <dbReference type="EMBL" id="EHK65662.1"/>
    </source>
</evidence>
<dbReference type="GO" id="GO:0030254">
    <property type="term" value="P:protein secretion by the type III secretion system"/>
    <property type="evidence" value="ECO:0007669"/>
    <property type="project" value="InterPro"/>
</dbReference>
<reference evidence="1 2" key="1">
    <citation type="journal article" date="2012" name="J. Bacteriol.">
        <title>Genome sequence of the highly efficient arsenite-oxidizing bacterium Achromobacter arsenitoxydans SY8.</title>
        <authorList>
            <person name="Li X."/>
            <person name="Hu Y."/>
            <person name="Gong J."/>
            <person name="Lin Y."/>
            <person name="Johnstone L."/>
            <person name="Rensing C."/>
            <person name="Wang G."/>
        </authorList>
    </citation>
    <scope>NUCLEOTIDE SEQUENCE [LARGE SCALE GENOMIC DNA]</scope>
    <source>
        <strain evidence="1 2">SY8</strain>
    </source>
</reference>
<evidence type="ECO:0000313" key="2">
    <source>
        <dbReference type="Proteomes" id="UP000003113"/>
    </source>
</evidence>
<dbReference type="SUPFAM" id="SSF69635">
    <property type="entry name" value="Type III secretory system chaperone-like"/>
    <property type="match status" value="1"/>
</dbReference>
<protein>
    <submittedName>
        <fullName evidence="1">Uncharacterized protein</fullName>
    </submittedName>
</protein>
<name>H0F7U3_9BURK</name>
<gene>
    <name evidence="1" type="ORF">KYC_14205</name>
</gene>
<organism evidence="1 2">
    <name type="scientific">Achromobacter arsenitoxydans SY8</name>
    <dbReference type="NCBI Taxonomy" id="477184"/>
    <lineage>
        <taxon>Bacteria</taxon>
        <taxon>Pseudomonadati</taxon>
        <taxon>Pseudomonadota</taxon>
        <taxon>Betaproteobacteria</taxon>
        <taxon>Burkholderiales</taxon>
        <taxon>Alcaligenaceae</taxon>
        <taxon>Achromobacter</taxon>
    </lineage>
</organism>
<dbReference type="PATRIC" id="fig|477184.5.peg.2815"/>
<dbReference type="OrthoDB" id="8656441at2"/>
<comment type="caution">
    <text evidence="1">The sequence shown here is derived from an EMBL/GenBank/DDBJ whole genome shotgun (WGS) entry which is preliminary data.</text>
</comment>
<keyword evidence="2" id="KW-1185">Reference proteome</keyword>
<accession>H0F7U3</accession>
<dbReference type="InterPro" id="IPR010261">
    <property type="entry name" value="Tir_chaperone"/>
</dbReference>
<dbReference type="AlphaFoldDB" id="H0F7U3"/>
<dbReference type="EMBL" id="AGUF01000051">
    <property type="protein sequence ID" value="EHK65662.1"/>
    <property type="molecule type" value="Genomic_DNA"/>
</dbReference>
<proteinExistence type="predicted"/>
<dbReference type="Gene3D" id="3.30.1460.10">
    <property type="match status" value="1"/>
</dbReference>
<dbReference type="Pfam" id="PF05932">
    <property type="entry name" value="CesT"/>
    <property type="match status" value="1"/>
</dbReference>
<dbReference type="STRING" id="477184.KYC_14205"/>
<dbReference type="Proteomes" id="UP000003113">
    <property type="component" value="Unassembled WGS sequence"/>
</dbReference>
<dbReference type="RefSeq" id="WP_008163292.1">
    <property type="nucleotide sequence ID" value="NZ_AGUF01000051.1"/>
</dbReference>
<sequence length="131" mass="14079">MSSVHPLIAAYVNRHGMPLPERADGRLTVVVDDAFRIHLHAAPNGWLAMTSRLCSLPEQSAARDDLVREIGKLAAGMLSRHAASCVVDPQGRTLWLQQTLSPDSSPLALDEAVGAFANALSFWAGAVRRLA</sequence>